<name>A0ABM7P3I9_9BACT</name>
<evidence type="ECO:0000313" key="2">
    <source>
        <dbReference type="Proteomes" id="UP001053296"/>
    </source>
</evidence>
<gene>
    <name evidence="1" type="ORF">PSDVSF_06070</name>
</gene>
<reference evidence="1" key="1">
    <citation type="journal article" date="2022" name="Arch. Microbiol.">
        <title>Pseudodesulfovibrio sediminis sp. nov., a mesophilic and neutrophilic sulfate-reducing bacterium isolated from sediment of a brackish lake.</title>
        <authorList>
            <person name="Takahashi A."/>
            <person name="Kojima H."/>
            <person name="Watanabe M."/>
            <person name="Fukui M."/>
        </authorList>
    </citation>
    <scope>NUCLEOTIDE SEQUENCE</scope>
    <source>
        <strain evidence="1">SF6</strain>
    </source>
</reference>
<sequence>MRKPYMNGPGLNLEWEEVMPYENEDVRCPVCGRYYDSARMTVDEQGRDICEVCEEAEQIEFIQTDTTNLEKTNE</sequence>
<evidence type="ECO:0000313" key="1">
    <source>
        <dbReference type="EMBL" id="BCS87365.1"/>
    </source>
</evidence>
<dbReference type="EMBL" id="AP024485">
    <property type="protein sequence ID" value="BCS87365.1"/>
    <property type="molecule type" value="Genomic_DNA"/>
</dbReference>
<dbReference type="Proteomes" id="UP001053296">
    <property type="component" value="Chromosome"/>
</dbReference>
<accession>A0ABM7P3I9</accession>
<protein>
    <submittedName>
        <fullName evidence="1">Uncharacterized protein</fullName>
    </submittedName>
</protein>
<proteinExistence type="predicted"/>
<organism evidence="1 2">
    <name type="scientific">Pseudodesulfovibrio sediminis</name>
    <dbReference type="NCBI Taxonomy" id="2810563"/>
    <lineage>
        <taxon>Bacteria</taxon>
        <taxon>Pseudomonadati</taxon>
        <taxon>Thermodesulfobacteriota</taxon>
        <taxon>Desulfovibrionia</taxon>
        <taxon>Desulfovibrionales</taxon>
        <taxon>Desulfovibrionaceae</taxon>
    </lineage>
</organism>
<keyword evidence="2" id="KW-1185">Reference proteome</keyword>